<reference evidence="2 3" key="1">
    <citation type="submission" date="2013-11" db="EMBL/GenBank/DDBJ databases">
        <title>Opisthorchis viverrini - life in the bile duct.</title>
        <authorList>
            <person name="Young N.D."/>
            <person name="Nagarajan N."/>
            <person name="Lin S.J."/>
            <person name="Korhonen P.K."/>
            <person name="Jex A.R."/>
            <person name="Hall R.S."/>
            <person name="Safavi-Hemami H."/>
            <person name="Kaewkong W."/>
            <person name="Bertrand D."/>
            <person name="Gao S."/>
            <person name="Seet Q."/>
            <person name="Wongkham S."/>
            <person name="Teh B.T."/>
            <person name="Wongkham C."/>
            <person name="Intapan P.M."/>
            <person name="Maleewong W."/>
            <person name="Yang X."/>
            <person name="Hu M."/>
            <person name="Wang Z."/>
            <person name="Hofmann A."/>
            <person name="Sternberg P.W."/>
            <person name="Tan P."/>
            <person name="Wang J."/>
            <person name="Gasser R.B."/>
        </authorList>
    </citation>
    <scope>NUCLEOTIDE SEQUENCE [LARGE SCALE GENOMIC DNA]</scope>
</reference>
<dbReference type="AlphaFoldDB" id="A0A074ZRS3"/>
<evidence type="ECO:0000313" key="2">
    <source>
        <dbReference type="EMBL" id="KER29796.1"/>
    </source>
</evidence>
<dbReference type="CTD" id="20317890"/>
<feature type="region of interest" description="Disordered" evidence="1">
    <location>
        <begin position="138"/>
        <end position="174"/>
    </location>
</feature>
<gene>
    <name evidence="2" type="ORF">T265_03703</name>
</gene>
<protein>
    <submittedName>
        <fullName evidence="2">Uncharacterized protein</fullName>
    </submittedName>
</protein>
<proteinExistence type="predicted"/>
<dbReference type="KEGG" id="ovi:T265_03703"/>
<dbReference type="EMBL" id="KL596672">
    <property type="protein sequence ID" value="KER29796.1"/>
    <property type="molecule type" value="Genomic_DNA"/>
</dbReference>
<evidence type="ECO:0000256" key="1">
    <source>
        <dbReference type="SAM" id="MobiDB-lite"/>
    </source>
</evidence>
<dbReference type="Proteomes" id="UP000054324">
    <property type="component" value="Unassembled WGS sequence"/>
</dbReference>
<dbReference type="RefSeq" id="XP_009166509.1">
    <property type="nucleotide sequence ID" value="XM_009168245.1"/>
</dbReference>
<dbReference type="GeneID" id="20317890"/>
<keyword evidence="3" id="KW-1185">Reference proteome</keyword>
<accession>A0A074ZRS3</accession>
<evidence type="ECO:0000313" key="3">
    <source>
        <dbReference type="Proteomes" id="UP000054324"/>
    </source>
</evidence>
<sequence>MFPAQIVLMGFVPFADSGNFTSNVSSSTEMASRVSIVLGLDTLGAVVLSGVLLPLSSLGVKMGTPLSATVGTAEGKMVHQRNRTHRTSGRPRCLLLRRRLHHHFLRRPIHLDPGHPNPSDHPQLCPRLLQTKRNLSPVLPFGVDSPEQEDDRSNASGVAMSKIPIPQSPRTATKRLPSGFQACVTLPDWWVNRSSQAGRLLGRRSMSRTH</sequence>
<name>A0A074ZRS3_OPIVI</name>
<organism evidence="2 3">
    <name type="scientific">Opisthorchis viverrini</name>
    <name type="common">Southeast Asian liver fluke</name>
    <dbReference type="NCBI Taxonomy" id="6198"/>
    <lineage>
        <taxon>Eukaryota</taxon>
        <taxon>Metazoa</taxon>
        <taxon>Spiralia</taxon>
        <taxon>Lophotrochozoa</taxon>
        <taxon>Platyhelminthes</taxon>
        <taxon>Trematoda</taxon>
        <taxon>Digenea</taxon>
        <taxon>Opisthorchiida</taxon>
        <taxon>Opisthorchiata</taxon>
        <taxon>Opisthorchiidae</taxon>
        <taxon>Opisthorchis</taxon>
    </lineage>
</organism>